<evidence type="ECO:0008006" key="3">
    <source>
        <dbReference type="Google" id="ProtNLM"/>
    </source>
</evidence>
<evidence type="ECO:0000313" key="2">
    <source>
        <dbReference type="Proteomes" id="UP000434044"/>
    </source>
</evidence>
<proteinExistence type="predicted"/>
<organism evidence="1 2">
    <name type="scientific">Allochromatium palmeri</name>
    <dbReference type="NCBI Taxonomy" id="231048"/>
    <lineage>
        <taxon>Bacteria</taxon>
        <taxon>Pseudomonadati</taxon>
        <taxon>Pseudomonadota</taxon>
        <taxon>Gammaproteobacteria</taxon>
        <taxon>Chromatiales</taxon>
        <taxon>Chromatiaceae</taxon>
        <taxon>Allochromatium</taxon>
    </lineage>
</organism>
<comment type="caution">
    <text evidence="1">The sequence shown here is derived from an EMBL/GenBank/DDBJ whole genome shotgun (WGS) entry which is preliminary data.</text>
</comment>
<dbReference type="AlphaFoldDB" id="A0A6N8ED45"/>
<dbReference type="CDD" id="cd04301">
    <property type="entry name" value="NAT_SF"/>
    <property type="match status" value="1"/>
</dbReference>
<keyword evidence="2" id="KW-1185">Reference proteome</keyword>
<dbReference type="InterPro" id="IPR016181">
    <property type="entry name" value="Acyl_CoA_acyltransferase"/>
</dbReference>
<dbReference type="Gene3D" id="3.40.630.30">
    <property type="match status" value="1"/>
</dbReference>
<gene>
    <name evidence="1" type="ORF">GJ668_13685</name>
</gene>
<protein>
    <recommendedName>
        <fullName evidence="3">GNAT family N-acetyltransferase</fullName>
    </recommendedName>
</protein>
<dbReference type="OrthoDB" id="8479334at2"/>
<dbReference type="Proteomes" id="UP000434044">
    <property type="component" value="Unassembled WGS sequence"/>
</dbReference>
<dbReference type="EMBL" id="WNKT01000032">
    <property type="protein sequence ID" value="MTW22135.1"/>
    <property type="molecule type" value="Genomic_DNA"/>
</dbReference>
<reference evidence="1 2" key="1">
    <citation type="submission" date="2019-11" db="EMBL/GenBank/DDBJ databases">
        <title>Whole-genome sequence of the anaerobic purple sulfur bacterium Allochromatium palmeri DSM 15591.</title>
        <authorList>
            <person name="Kyndt J.A."/>
            <person name="Meyer T.E."/>
        </authorList>
    </citation>
    <scope>NUCLEOTIDE SEQUENCE [LARGE SCALE GENOMIC DNA]</scope>
    <source>
        <strain evidence="1 2">DSM 15591</strain>
    </source>
</reference>
<sequence>MNVIQVDSCNLSVYLNLCQSYEGEFSAITDKKPNENGLFELDTQIGGNVLGYLLYDEKSPIGLAAVKTKSGGEQFEVCEFYVVPSFRKQALGKQFAIEIFKMHQGCWEIKQISGAEYATAFWRKTVGEFTGNNFQEDVYQDEYWGQVVRQQFVSAIPNSGRRPDQLNR</sequence>
<name>A0A6N8ED45_9GAMM</name>
<dbReference type="SUPFAM" id="SSF55729">
    <property type="entry name" value="Acyl-CoA N-acyltransferases (Nat)"/>
    <property type="match status" value="1"/>
</dbReference>
<evidence type="ECO:0000313" key="1">
    <source>
        <dbReference type="EMBL" id="MTW22135.1"/>
    </source>
</evidence>
<accession>A0A6N8ED45</accession>